<dbReference type="EMBL" id="BAABGA010000006">
    <property type="protein sequence ID" value="GAA4445289.1"/>
    <property type="molecule type" value="Genomic_DNA"/>
</dbReference>
<gene>
    <name evidence="4" type="ORF">GCM10023156_04700</name>
</gene>
<keyword evidence="5" id="KW-1185">Reference proteome</keyword>
<comment type="caution">
    <text evidence="4">The sequence shown here is derived from an EMBL/GenBank/DDBJ whole genome shotgun (WGS) entry which is preliminary data.</text>
</comment>
<dbReference type="PRINTS" id="PR00081">
    <property type="entry name" value="GDHRDH"/>
</dbReference>
<dbReference type="PRINTS" id="PR00080">
    <property type="entry name" value="SDRFAMILY"/>
</dbReference>
<sequence length="320" mass="36227">MHKPDAMLLKRARANAEAAGYPLARRLQRRRVVLVTGASVGLGLALARRLIAEQTQQQYHIILTSRESSLARFEEQGIDASETLWIRSLDVTDANQRCDLVSEIDGKLGGVDILINNAGVAYRSCVEHVTEPERLHQMNINFRSPLELIRCVLPGMRARRSGKIINISSVGGMMAMPTMSVYSASKFALEGASEALYYELKPWNVSVTLVQPRFMRSDAFAKVPYTVMSAKALSDCSDPYHEHYYHMERFIAKMMNRALATPDSVAKKVARIARSKSPPLRVYGSLDAVAFAWLRCILPRRFYTWLLYRNLPKVRHWGQR</sequence>
<dbReference type="PANTHER" id="PTHR43391">
    <property type="entry name" value="RETINOL DEHYDROGENASE-RELATED"/>
    <property type="match status" value="1"/>
</dbReference>
<dbReference type="Pfam" id="PF00106">
    <property type="entry name" value="adh_short"/>
    <property type="match status" value="1"/>
</dbReference>
<dbReference type="Proteomes" id="UP001500840">
    <property type="component" value="Unassembled WGS sequence"/>
</dbReference>
<organism evidence="4 5">
    <name type="scientific">Novipirellula rosea</name>
    <dbReference type="NCBI Taxonomy" id="1031540"/>
    <lineage>
        <taxon>Bacteria</taxon>
        <taxon>Pseudomonadati</taxon>
        <taxon>Planctomycetota</taxon>
        <taxon>Planctomycetia</taxon>
        <taxon>Pirellulales</taxon>
        <taxon>Pirellulaceae</taxon>
        <taxon>Novipirellula</taxon>
    </lineage>
</organism>
<dbReference type="RefSeq" id="WP_345319016.1">
    <property type="nucleotide sequence ID" value="NZ_BAABGA010000006.1"/>
</dbReference>
<reference evidence="5" key="1">
    <citation type="journal article" date="2019" name="Int. J. Syst. Evol. Microbiol.">
        <title>The Global Catalogue of Microorganisms (GCM) 10K type strain sequencing project: providing services to taxonomists for standard genome sequencing and annotation.</title>
        <authorList>
            <consortium name="The Broad Institute Genomics Platform"/>
            <consortium name="The Broad Institute Genome Sequencing Center for Infectious Disease"/>
            <person name="Wu L."/>
            <person name="Ma J."/>
        </authorList>
    </citation>
    <scope>NUCLEOTIDE SEQUENCE [LARGE SCALE GENOMIC DNA]</scope>
    <source>
        <strain evidence="5">JCM 17759</strain>
    </source>
</reference>
<evidence type="ECO:0000256" key="1">
    <source>
        <dbReference type="ARBA" id="ARBA00006484"/>
    </source>
</evidence>
<dbReference type="InterPro" id="IPR002347">
    <property type="entry name" value="SDR_fam"/>
</dbReference>
<name>A0ABP8M6A8_9BACT</name>
<dbReference type="InterPro" id="IPR036291">
    <property type="entry name" value="NAD(P)-bd_dom_sf"/>
</dbReference>
<evidence type="ECO:0000256" key="2">
    <source>
        <dbReference type="ARBA" id="ARBA00023002"/>
    </source>
</evidence>
<keyword evidence="2" id="KW-0560">Oxidoreductase</keyword>
<evidence type="ECO:0000256" key="3">
    <source>
        <dbReference type="RuleBase" id="RU000363"/>
    </source>
</evidence>
<dbReference type="PANTHER" id="PTHR43391:SF86">
    <property type="entry name" value="SHORT-CHAIN DEHYDROGENASE_REDUCTASE FAMILY PROTEIN"/>
    <property type="match status" value="1"/>
</dbReference>
<comment type="similarity">
    <text evidence="1 3">Belongs to the short-chain dehydrogenases/reductases (SDR) family.</text>
</comment>
<proteinExistence type="inferred from homology"/>
<accession>A0ABP8M6A8</accession>
<evidence type="ECO:0000313" key="4">
    <source>
        <dbReference type="EMBL" id="GAA4445289.1"/>
    </source>
</evidence>
<evidence type="ECO:0000313" key="5">
    <source>
        <dbReference type="Proteomes" id="UP001500840"/>
    </source>
</evidence>
<dbReference type="SUPFAM" id="SSF51735">
    <property type="entry name" value="NAD(P)-binding Rossmann-fold domains"/>
    <property type="match status" value="1"/>
</dbReference>
<protein>
    <submittedName>
        <fullName evidence="4">SDR family oxidoreductase</fullName>
    </submittedName>
</protein>
<dbReference type="Gene3D" id="3.40.50.720">
    <property type="entry name" value="NAD(P)-binding Rossmann-like Domain"/>
    <property type="match status" value="1"/>
</dbReference>